<keyword evidence="5 6" id="KW-0482">Metalloprotease</keyword>
<evidence type="ECO:0000256" key="2">
    <source>
        <dbReference type="ARBA" id="ARBA00022723"/>
    </source>
</evidence>
<name>A0ABU7TLA2_9HYPH</name>
<dbReference type="Proteomes" id="UP001355206">
    <property type="component" value="Unassembled WGS sequence"/>
</dbReference>
<feature type="domain" description="Oligopeptidase F N-terminal" evidence="8">
    <location>
        <begin position="143"/>
        <end position="211"/>
    </location>
</feature>
<dbReference type="InterPro" id="IPR011977">
    <property type="entry name" value="Pept_M3B_clade3"/>
</dbReference>
<dbReference type="InterPro" id="IPR042088">
    <property type="entry name" value="OligoPept_F_C"/>
</dbReference>
<keyword evidence="4 6" id="KW-0862">Zinc</keyword>
<proteinExistence type="inferred from homology"/>
<dbReference type="EMBL" id="MLCA01000001">
    <property type="protein sequence ID" value="MEE7490055.1"/>
    <property type="molecule type" value="Genomic_DNA"/>
</dbReference>
<evidence type="ECO:0000256" key="3">
    <source>
        <dbReference type="ARBA" id="ARBA00022801"/>
    </source>
</evidence>
<keyword evidence="3 6" id="KW-0378">Hydrolase</keyword>
<keyword evidence="10" id="KW-1185">Reference proteome</keyword>
<dbReference type="InterPro" id="IPR013647">
    <property type="entry name" value="OligopepF_N_dom"/>
</dbReference>
<dbReference type="RefSeq" id="WP_331301141.1">
    <property type="nucleotide sequence ID" value="NZ_MLCA01000001.1"/>
</dbReference>
<evidence type="ECO:0000259" key="8">
    <source>
        <dbReference type="Pfam" id="PF08439"/>
    </source>
</evidence>
<evidence type="ECO:0000313" key="9">
    <source>
        <dbReference type="EMBL" id="MEE7490055.1"/>
    </source>
</evidence>
<sequence>MTPSHTASPVTVRLPEGVSAARAAAKAADLGHLPEWDLTDLYSGLDDPNFSADMTRAEEECRRFSEAYAGRIAELAAGPDASARLAEAVRAYEGIEDLLGKLMSFAGLVYSGDTTDEARAKFYGDTRERLTGASADLLFFALELNRVDDAAMNTAMAEGPLAHYAPWIEDLRREKPHQLDDRIEKLFLEKSVTSNAAWDRLFNETIASLRFTVQGEEMPLEPTLNKLQDPDGAVRKEAAGAISAVLRGQSRVFTLITNTLAKDKEISDRWRGFKDVADARHLSNRVEPEVVEALVDAVRAAYPRLSHRYYTLKAKWFGQEALPYWDRNAPLPRVEQRTIPWTEARDTVLSAYDAFSPKMAGIARRFFDERWIDAPTRPGKAPGAFAHPTVPSVHPYVLVNYQGKPRDVMTLAHELGHGVHQVLAGPNGALMAPTPLTLAETASVFGEMLTFRRLLAATTDTTQRRAMLAAKVEDMINTVVRQIAFYSFERKVHLARAKGELTTDQINALWLSVQAESLGPAITLDSGYEPFWAYIPHFIHSPFYVYAYAFGDCLVNSLYGVYAQAEEGFVDRYFALLSAGGSKPYGELLAPFGLDAKDPGFWQIGLGMIESMIAELESMEGRA</sequence>
<dbReference type="Gene3D" id="1.20.140.70">
    <property type="entry name" value="Oligopeptidase f, N-terminal domain"/>
    <property type="match status" value="1"/>
</dbReference>
<dbReference type="Pfam" id="PF08439">
    <property type="entry name" value="Peptidase_M3_N"/>
    <property type="match status" value="1"/>
</dbReference>
<evidence type="ECO:0000259" key="7">
    <source>
        <dbReference type="Pfam" id="PF01432"/>
    </source>
</evidence>
<evidence type="ECO:0000256" key="1">
    <source>
        <dbReference type="ARBA" id="ARBA00022670"/>
    </source>
</evidence>
<dbReference type="Pfam" id="PF01432">
    <property type="entry name" value="Peptidase_M3"/>
    <property type="match status" value="1"/>
</dbReference>
<dbReference type="CDD" id="cd09610">
    <property type="entry name" value="M3B_PepF"/>
    <property type="match status" value="1"/>
</dbReference>
<comment type="caution">
    <text evidence="9">The sequence shown here is derived from an EMBL/GenBank/DDBJ whole genome shotgun (WGS) entry which is preliminary data.</text>
</comment>
<feature type="domain" description="Peptidase M3A/M3B catalytic" evidence="7">
    <location>
        <begin position="228"/>
        <end position="606"/>
    </location>
</feature>
<dbReference type="NCBIfam" id="TIGR02290">
    <property type="entry name" value="M3_fam_3"/>
    <property type="match status" value="1"/>
</dbReference>
<evidence type="ECO:0000313" key="10">
    <source>
        <dbReference type="Proteomes" id="UP001355206"/>
    </source>
</evidence>
<accession>A0ABU7TLA2</accession>
<dbReference type="InterPro" id="IPR001567">
    <property type="entry name" value="Pept_M3A_M3B_dom"/>
</dbReference>
<gene>
    <name evidence="9" type="ORF">MOTC310_06025</name>
</gene>
<dbReference type="Gene3D" id="1.10.1370.20">
    <property type="entry name" value="Oligoendopeptidase f, C-terminal domain"/>
    <property type="match status" value="1"/>
</dbReference>
<keyword evidence="1 6" id="KW-0645">Protease</keyword>
<comment type="cofactor">
    <cofactor evidence="6">
        <name>Zn(2+)</name>
        <dbReference type="ChEBI" id="CHEBI:29105"/>
    </cofactor>
    <text evidence="6">Binds 1 zinc ion.</text>
</comment>
<evidence type="ECO:0000256" key="4">
    <source>
        <dbReference type="ARBA" id="ARBA00022833"/>
    </source>
</evidence>
<dbReference type="PANTHER" id="PTHR11804:SF5">
    <property type="entry name" value="OLIGOENDOPEPTIDASE F"/>
    <property type="match status" value="1"/>
</dbReference>
<dbReference type="InterPro" id="IPR045090">
    <property type="entry name" value="Pept_M3A_M3B"/>
</dbReference>
<dbReference type="PANTHER" id="PTHR11804">
    <property type="entry name" value="PROTEASE M3 THIMET OLIGOPEPTIDASE-RELATED"/>
    <property type="match status" value="1"/>
</dbReference>
<protein>
    <submittedName>
        <fullName evidence="9">Oligoendopeptidase F</fullName>
    </submittedName>
</protein>
<reference evidence="9 10" key="1">
    <citation type="journal article" date="2012" name="Genet. Mol. Biol.">
        <title>Analysis of 16S rRNA and mxaF genes revealing insights into Methylobacterium niche-specific plant association.</title>
        <authorList>
            <person name="Dourado M.N."/>
            <person name="Andreote F.D."/>
            <person name="Dini-Andreote F."/>
            <person name="Conti R."/>
            <person name="Araujo J.M."/>
            <person name="Araujo W.L."/>
        </authorList>
    </citation>
    <scope>NUCLEOTIDE SEQUENCE [LARGE SCALE GENOMIC DNA]</scope>
    <source>
        <strain evidence="9 10">TC3-10</strain>
    </source>
</reference>
<keyword evidence="2 6" id="KW-0479">Metal-binding</keyword>
<dbReference type="SUPFAM" id="SSF55486">
    <property type="entry name" value="Metalloproteases ('zincins'), catalytic domain"/>
    <property type="match status" value="1"/>
</dbReference>
<evidence type="ECO:0000256" key="5">
    <source>
        <dbReference type="ARBA" id="ARBA00023049"/>
    </source>
</evidence>
<comment type="similarity">
    <text evidence="6">Belongs to the peptidase M3 family.</text>
</comment>
<organism evidence="9 10">
    <name type="scientific">Methylobacterium oryzae</name>
    <dbReference type="NCBI Taxonomy" id="334852"/>
    <lineage>
        <taxon>Bacteria</taxon>
        <taxon>Pseudomonadati</taxon>
        <taxon>Pseudomonadota</taxon>
        <taxon>Alphaproteobacteria</taxon>
        <taxon>Hyphomicrobiales</taxon>
        <taxon>Methylobacteriaceae</taxon>
        <taxon>Methylobacterium</taxon>
    </lineage>
</organism>
<evidence type="ECO:0000256" key="6">
    <source>
        <dbReference type="RuleBase" id="RU003435"/>
    </source>
</evidence>